<feature type="domain" description="Zn(2)-C6 fungal-type" evidence="3">
    <location>
        <begin position="49"/>
        <end position="79"/>
    </location>
</feature>
<feature type="region of interest" description="Disordered" evidence="2">
    <location>
        <begin position="436"/>
        <end position="460"/>
    </location>
</feature>
<dbReference type="CDD" id="cd00067">
    <property type="entry name" value="GAL4"/>
    <property type="match status" value="1"/>
</dbReference>
<evidence type="ECO:0000313" key="5">
    <source>
        <dbReference type="Proteomes" id="UP001174694"/>
    </source>
</evidence>
<dbReference type="CDD" id="cd12148">
    <property type="entry name" value="fungal_TF_MHR"/>
    <property type="match status" value="1"/>
</dbReference>
<dbReference type="AlphaFoldDB" id="A0AA38RFH5"/>
<accession>A0AA38RFH5</accession>
<dbReference type="InterPro" id="IPR001138">
    <property type="entry name" value="Zn2Cys6_DnaBD"/>
</dbReference>
<feature type="compositionally biased region" description="Low complexity" evidence="2">
    <location>
        <begin position="26"/>
        <end position="37"/>
    </location>
</feature>
<dbReference type="SMART" id="SM00066">
    <property type="entry name" value="GAL4"/>
    <property type="match status" value="1"/>
</dbReference>
<dbReference type="GO" id="GO:0000981">
    <property type="term" value="F:DNA-binding transcription factor activity, RNA polymerase II-specific"/>
    <property type="evidence" value="ECO:0007669"/>
    <property type="project" value="InterPro"/>
</dbReference>
<feature type="region of interest" description="Disordered" evidence="2">
    <location>
        <begin position="1"/>
        <end position="49"/>
    </location>
</feature>
<dbReference type="Pfam" id="PF00172">
    <property type="entry name" value="Zn_clus"/>
    <property type="match status" value="1"/>
</dbReference>
<feature type="compositionally biased region" description="Basic and acidic residues" evidence="2">
    <location>
        <begin position="443"/>
        <end position="453"/>
    </location>
</feature>
<dbReference type="Proteomes" id="UP001174694">
    <property type="component" value="Unassembled WGS sequence"/>
</dbReference>
<organism evidence="4 5">
    <name type="scientific">Pleurostoma richardsiae</name>
    <dbReference type="NCBI Taxonomy" id="41990"/>
    <lineage>
        <taxon>Eukaryota</taxon>
        <taxon>Fungi</taxon>
        <taxon>Dikarya</taxon>
        <taxon>Ascomycota</taxon>
        <taxon>Pezizomycotina</taxon>
        <taxon>Sordariomycetes</taxon>
        <taxon>Sordariomycetidae</taxon>
        <taxon>Calosphaeriales</taxon>
        <taxon>Pleurostomataceae</taxon>
        <taxon>Pleurostoma</taxon>
    </lineage>
</organism>
<dbReference type="SUPFAM" id="SSF57701">
    <property type="entry name" value="Zn2/Cys6 DNA-binding domain"/>
    <property type="match status" value="1"/>
</dbReference>
<dbReference type="PANTHER" id="PTHR47256:SF1">
    <property type="entry name" value="ZN(II)2CYS6 TRANSCRIPTION FACTOR (EUROFUNG)"/>
    <property type="match status" value="1"/>
</dbReference>
<keyword evidence="5" id="KW-1185">Reference proteome</keyword>
<protein>
    <submittedName>
        <fullName evidence="4">Nitrogen assimilation transcription factor nit-4</fullName>
    </submittedName>
</protein>
<dbReference type="EMBL" id="JANBVO010000037">
    <property type="protein sequence ID" value="KAJ9136875.1"/>
    <property type="molecule type" value="Genomic_DNA"/>
</dbReference>
<dbReference type="PANTHER" id="PTHR47256">
    <property type="entry name" value="ZN(II)2CYS6 TRANSCRIPTION FACTOR (EUROFUNG)-RELATED"/>
    <property type="match status" value="1"/>
</dbReference>
<keyword evidence="1" id="KW-0539">Nucleus</keyword>
<gene>
    <name evidence="4" type="ORF">NKR23_g9445</name>
</gene>
<proteinExistence type="predicted"/>
<evidence type="ECO:0000256" key="2">
    <source>
        <dbReference type="SAM" id="MobiDB-lite"/>
    </source>
</evidence>
<reference evidence="4" key="1">
    <citation type="submission" date="2022-07" db="EMBL/GenBank/DDBJ databases">
        <title>Fungi with potential for degradation of polypropylene.</title>
        <authorList>
            <person name="Gostincar C."/>
        </authorList>
    </citation>
    <scope>NUCLEOTIDE SEQUENCE</scope>
    <source>
        <strain evidence="4">EXF-13308</strain>
    </source>
</reference>
<evidence type="ECO:0000313" key="4">
    <source>
        <dbReference type="EMBL" id="KAJ9136875.1"/>
    </source>
</evidence>
<dbReference type="InterPro" id="IPR036864">
    <property type="entry name" value="Zn2-C6_fun-type_DNA-bd_sf"/>
</dbReference>
<sequence>MDRRYKPLLPAKASSEKPSPQPQGSTQPITPDITIPPKRAKRHGTGRSACDSCRARKTACDSQRPTCSACRKRETECVYTMASGQPSEEGLQAMESLRRENDNLKSSAEIVDQLKSLPEQDALDLLKRLREASEPSNAITLFEEPIHERSAAPHLVPPTQSSLEFELMIRHPISYPTLVPTELPFRNLEHLLGSVGTPGYIPARRSKRTAEVLDAPPDSSSDDASALRSGFSSEGAFGGPTSTLCEPSLRHLQIRKWTKVAITDELAANVISYYLETDHPLLGLFDADLFVKDLVSGQQHFCSSLLVNALLSWACQGYSHIDPDTSAMSFLFFEEAEGLWFQERRVELLTTVAASQFLNLAASCHGREAQSVAFLKEGIQMGRRMGLFGVPAAGSAQQWLDDHTDWVKAASHTAWGVFCWVTFRCLHFQTGQIESPPHLPMPGDERSNDDKGKARQPHPLPPYMGQTFPRMCVFWSIVHDIVWNYYDGEDRVAPASRAHFEFAESKYQKLLEWADELPLELARGNENTHHVVIAHIYYHAAIIDLFRPFLLDNVSRNKRLRSFSAPDSTPEAVYVASVNQLKRLILVYMTNFASTSYTFLWHTALLYVANATLRDAPNGDWREWFQVCLAGYENLLGSFRVAGTIAQGLLAMAIRNRAMATGEAGQMVQQLKAKAAAFGNGEDGRGSLIVDLDLAMTNPLDAQVGSLAARLNELVLFQEFTTTEEER</sequence>
<dbReference type="PROSITE" id="PS50048">
    <property type="entry name" value="ZN2_CY6_FUNGAL_2"/>
    <property type="match status" value="1"/>
</dbReference>
<feature type="compositionally biased region" description="Polar residues" evidence="2">
    <location>
        <begin position="16"/>
        <end position="25"/>
    </location>
</feature>
<evidence type="ECO:0000256" key="1">
    <source>
        <dbReference type="ARBA" id="ARBA00023242"/>
    </source>
</evidence>
<dbReference type="PROSITE" id="PS00463">
    <property type="entry name" value="ZN2_CY6_FUNGAL_1"/>
    <property type="match status" value="1"/>
</dbReference>
<evidence type="ECO:0000259" key="3">
    <source>
        <dbReference type="PROSITE" id="PS50048"/>
    </source>
</evidence>
<dbReference type="GO" id="GO:0008270">
    <property type="term" value="F:zinc ion binding"/>
    <property type="evidence" value="ECO:0007669"/>
    <property type="project" value="InterPro"/>
</dbReference>
<dbReference type="Gene3D" id="4.10.240.10">
    <property type="entry name" value="Zn(2)-C6 fungal-type DNA-binding domain"/>
    <property type="match status" value="1"/>
</dbReference>
<comment type="caution">
    <text evidence="4">The sequence shown here is derived from an EMBL/GenBank/DDBJ whole genome shotgun (WGS) entry which is preliminary data.</text>
</comment>
<dbReference type="InterPro" id="IPR053187">
    <property type="entry name" value="Notoamide_regulator"/>
</dbReference>
<name>A0AA38RFH5_9PEZI</name>